<feature type="region of interest" description="Disordered" evidence="1">
    <location>
        <begin position="50"/>
        <end position="74"/>
    </location>
</feature>
<name>A2SBT7_METPP</name>
<dbReference type="HOGENOM" id="CLU_2494344_0_0_4"/>
<dbReference type="KEGG" id="mpt:Mpe_A0064"/>
<evidence type="ECO:0000313" key="3">
    <source>
        <dbReference type="Proteomes" id="UP000000366"/>
    </source>
</evidence>
<protein>
    <submittedName>
        <fullName evidence="2">Uncharacterized protein</fullName>
    </submittedName>
</protein>
<sequence length="86" mass="9208">MTQPQRGASAPFCIAEAPMQKGASQCLLALADSQAQWQIDLRDTRIDGCSQTSPRDVAESVSPLRATSRDSTTKARIVHTLGPLTP</sequence>
<keyword evidence="3" id="KW-1185">Reference proteome</keyword>
<dbReference type="AlphaFoldDB" id="A2SBT7"/>
<dbReference type="STRING" id="420662.Mpe_A0064"/>
<accession>A2SBT7</accession>
<evidence type="ECO:0000256" key="1">
    <source>
        <dbReference type="SAM" id="MobiDB-lite"/>
    </source>
</evidence>
<reference evidence="2 3" key="1">
    <citation type="journal article" date="2007" name="J. Bacteriol.">
        <title>Whole-genome analysis of the methyl tert-butyl ether-degrading beta-proteobacterium Methylibium petroleiphilum PM1.</title>
        <authorList>
            <person name="Kane S.R."/>
            <person name="Chakicherla A.Y."/>
            <person name="Chain P.S.G."/>
            <person name="Schmidt R."/>
            <person name="Shin M.W."/>
            <person name="Legler T.C."/>
            <person name="Scow K.M."/>
            <person name="Larimer F.W."/>
            <person name="Lucas S.M."/>
            <person name="Richardson P.M."/>
            <person name="Hristova K.R."/>
        </authorList>
    </citation>
    <scope>NUCLEOTIDE SEQUENCE [LARGE SCALE GENOMIC DNA]</scope>
    <source>
        <strain evidence="3">ATCC BAA-1232 / LMG 22953 / PM1</strain>
    </source>
</reference>
<dbReference type="Proteomes" id="UP000000366">
    <property type="component" value="Chromosome"/>
</dbReference>
<dbReference type="EMBL" id="CP000555">
    <property type="protein sequence ID" value="ABM93026.1"/>
    <property type="molecule type" value="Genomic_DNA"/>
</dbReference>
<proteinExistence type="predicted"/>
<organism evidence="2 3">
    <name type="scientific">Methylibium petroleiphilum (strain ATCC BAA-1232 / LMG 22953 / PM1)</name>
    <dbReference type="NCBI Taxonomy" id="420662"/>
    <lineage>
        <taxon>Bacteria</taxon>
        <taxon>Pseudomonadati</taxon>
        <taxon>Pseudomonadota</taxon>
        <taxon>Betaproteobacteria</taxon>
        <taxon>Burkholderiales</taxon>
        <taxon>Sphaerotilaceae</taxon>
        <taxon>Methylibium</taxon>
    </lineage>
</organism>
<gene>
    <name evidence="2" type="ordered locus">Mpe_A0064</name>
</gene>
<evidence type="ECO:0000313" key="2">
    <source>
        <dbReference type="EMBL" id="ABM93026.1"/>
    </source>
</evidence>